<dbReference type="Pfam" id="PF00551">
    <property type="entry name" value="Formyl_trans_N"/>
    <property type="match status" value="1"/>
</dbReference>
<feature type="domain" description="Formyl transferase N-terminal" evidence="1">
    <location>
        <begin position="62"/>
        <end position="159"/>
    </location>
</feature>
<evidence type="ECO:0000313" key="4">
    <source>
        <dbReference type="Proteomes" id="UP000225740"/>
    </source>
</evidence>
<sequence>MKLALFADGHVGTQIADWLLQHYADDLCLVVTTQENSITEAAKQHDVPAVAFRSEQQVLDFAGTRSIAPDLGILAWWPQLIRQAFLDFPRHGFINTHPSLLPFNRGKHYNFWAIVEKAPFGVTLHMVEQGVDNGDIVAQRQIAYDWEDNGESLFHRAQSTMLDLFRETYPKIRSLQFARTPQDLSKGSFHHSSELEPASQVFLKQTYQAEELLNRLRARTFDEHPSCWFEADGTKYEVRINIRKADS</sequence>
<dbReference type="GO" id="GO:0004479">
    <property type="term" value="F:methionyl-tRNA formyltransferase activity"/>
    <property type="evidence" value="ECO:0007669"/>
    <property type="project" value="TreeGrafter"/>
</dbReference>
<evidence type="ECO:0000313" key="3">
    <source>
        <dbReference type="EMBL" id="PHQ34235.1"/>
    </source>
</evidence>
<dbReference type="PANTHER" id="PTHR11138">
    <property type="entry name" value="METHIONYL-TRNA FORMYLTRANSFERASE"/>
    <property type="match status" value="1"/>
</dbReference>
<dbReference type="GeneID" id="90609657"/>
<dbReference type="AlphaFoldDB" id="A0A2G1W5E1"/>
<evidence type="ECO:0000259" key="1">
    <source>
        <dbReference type="Pfam" id="PF00551"/>
    </source>
</evidence>
<dbReference type="CDD" id="cd08369">
    <property type="entry name" value="FMT_core"/>
    <property type="match status" value="1"/>
</dbReference>
<dbReference type="EMBL" id="NIZW01000012">
    <property type="protein sequence ID" value="PHQ34235.1"/>
    <property type="molecule type" value="Genomic_DNA"/>
</dbReference>
<dbReference type="InterPro" id="IPR036477">
    <property type="entry name" value="Formyl_transf_N_sf"/>
</dbReference>
<dbReference type="Proteomes" id="UP000225740">
    <property type="component" value="Unassembled WGS sequence"/>
</dbReference>
<dbReference type="OrthoDB" id="9802815at2"/>
<dbReference type="InterPro" id="IPR002376">
    <property type="entry name" value="Formyl_transf_N"/>
</dbReference>
<organism evidence="3 4">
    <name type="scientific">Rhodopirellula bahusiensis</name>
    <dbReference type="NCBI Taxonomy" id="2014065"/>
    <lineage>
        <taxon>Bacteria</taxon>
        <taxon>Pseudomonadati</taxon>
        <taxon>Planctomycetota</taxon>
        <taxon>Planctomycetia</taxon>
        <taxon>Pirellulales</taxon>
        <taxon>Pirellulaceae</taxon>
        <taxon>Rhodopirellula</taxon>
    </lineage>
</organism>
<dbReference type="RefSeq" id="WP_099261743.1">
    <property type="nucleotide sequence ID" value="NZ_JBDUYK010000069.1"/>
</dbReference>
<dbReference type="Pfam" id="PF18216">
    <property type="entry name" value="N_formyltrans_C"/>
    <property type="match status" value="1"/>
</dbReference>
<dbReference type="InterPro" id="IPR040660">
    <property type="entry name" value="N_formyltrans_C"/>
</dbReference>
<dbReference type="GO" id="GO:0005829">
    <property type="term" value="C:cytosol"/>
    <property type="evidence" value="ECO:0007669"/>
    <property type="project" value="TreeGrafter"/>
</dbReference>
<feature type="domain" description="N-formyltransferase dimerization C-terminal" evidence="2">
    <location>
        <begin position="203"/>
        <end position="244"/>
    </location>
</feature>
<dbReference type="SUPFAM" id="SSF53328">
    <property type="entry name" value="Formyltransferase"/>
    <property type="match status" value="1"/>
</dbReference>
<dbReference type="Gene3D" id="3.40.50.12230">
    <property type="match status" value="1"/>
</dbReference>
<protein>
    <submittedName>
        <fullName evidence="3">Formyl transferase</fullName>
    </submittedName>
</protein>
<name>A0A2G1W5E1_9BACT</name>
<gene>
    <name evidence="3" type="ORF">CEE69_16485</name>
</gene>
<evidence type="ECO:0000259" key="2">
    <source>
        <dbReference type="Pfam" id="PF18216"/>
    </source>
</evidence>
<proteinExistence type="predicted"/>
<keyword evidence="3" id="KW-0808">Transferase</keyword>
<reference evidence="3 4" key="1">
    <citation type="submission" date="2017-06" db="EMBL/GenBank/DDBJ databases">
        <title>Description of Rhodopirellula bahusiensis sp. nov.</title>
        <authorList>
            <person name="Kizina J."/>
            <person name="Harder J."/>
        </authorList>
    </citation>
    <scope>NUCLEOTIDE SEQUENCE [LARGE SCALE GENOMIC DNA]</scope>
    <source>
        <strain evidence="3 4">SWK21</strain>
    </source>
</reference>
<comment type="caution">
    <text evidence="3">The sequence shown here is derived from an EMBL/GenBank/DDBJ whole genome shotgun (WGS) entry which is preliminary data.</text>
</comment>
<accession>A0A2G1W5E1</accession>
<dbReference type="PANTHER" id="PTHR11138:SF5">
    <property type="entry name" value="METHIONYL-TRNA FORMYLTRANSFERASE, MITOCHONDRIAL"/>
    <property type="match status" value="1"/>
</dbReference>
<keyword evidence="4" id="KW-1185">Reference proteome</keyword>